<evidence type="ECO:0000313" key="4">
    <source>
        <dbReference type="Proteomes" id="UP001056384"/>
    </source>
</evidence>
<dbReference type="CDD" id="cd12087">
    <property type="entry name" value="TM_EGFR-like"/>
    <property type="match status" value="1"/>
</dbReference>
<sequence>MVDVPPPNRNSKLIPGTSATAANVIWTITTEGCELANPDLDGDQCAFARGNTFKRNASLTWSTSRLENGGLYEVGLYEESKLGLSANAYYGFDNVSFGLPGSVLPKLENQIIAGIATNDFFLGTLALSPISQNFTSYTTGAIPSLLGTLRNQSLVPSTTWAYTSGAVYKSPRVFGSVTFGGYDANRIDMSGNKSVSVPFFTDPSRDLLLGLQSITHDTLGSSPLLTDGIYVFIDSLVAQMWLPLSVCQAFETAFGLEWDNVTELYTVSEQAHSSLLSQNPSFAFTVGASKDQGSRNTVINIPYAAFDLNVSTPYYNESRRYFPLKRAQNDTQYTLGRSFLQESYVIADYERGNFTTGQALFPATPDIVPILPPGLMVKRSSRIGAGATVGIVVGVCLLIAVILMFVIWRRKQRRRSYSPAPTDEKPPLPHEDETVYQKAEAGNNEIIELRGDAQYGWTTELPAKHVHR</sequence>
<accession>A0A9Q9B528</accession>
<proteinExistence type="predicted"/>
<dbReference type="EMBL" id="CP099425">
    <property type="protein sequence ID" value="USW56486.1"/>
    <property type="molecule type" value="Genomic_DNA"/>
</dbReference>
<organism evidence="3 4">
    <name type="scientific">Septoria linicola</name>
    <dbReference type="NCBI Taxonomy" id="215465"/>
    <lineage>
        <taxon>Eukaryota</taxon>
        <taxon>Fungi</taxon>
        <taxon>Dikarya</taxon>
        <taxon>Ascomycota</taxon>
        <taxon>Pezizomycotina</taxon>
        <taxon>Dothideomycetes</taxon>
        <taxon>Dothideomycetidae</taxon>
        <taxon>Mycosphaerellales</taxon>
        <taxon>Mycosphaerellaceae</taxon>
        <taxon>Septoria</taxon>
    </lineage>
</organism>
<evidence type="ECO:0000256" key="1">
    <source>
        <dbReference type="SAM" id="Phobius"/>
    </source>
</evidence>
<name>A0A9Q9B528_9PEZI</name>
<dbReference type="SUPFAM" id="SSF50630">
    <property type="entry name" value="Acid proteases"/>
    <property type="match status" value="1"/>
</dbReference>
<gene>
    <name evidence="3" type="ORF">Slin15195_G098050</name>
</gene>
<keyword evidence="1" id="KW-0812">Transmembrane</keyword>
<keyword evidence="1" id="KW-1133">Transmembrane helix</keyword>
<evidence type="ECO:0000259" key="2">
    <source>
        <dbReference type="PROSITE" id="PS51767"/>
    </source>
</evidence>
<feature type="transmembrane region" description="Helical" evidence="1">
    <location>
        <begin position="383"/>
        <end position="408"/>
    </location>
</feature>
<dbReference type="InterPro" id="IPR021109">
    <property type="entry name" value="Peptidase_aspartic_dom_sf"/>
</dbReference>
<dbReference type="Proteomes" id="UP001056384">
    <property type="component" value="Chromosome 8"/>
</dbReference>
<protein>
    <submittedName>
        <fullName evidence="3">Aspartic peptidase A1 family, aspartic peptidase domain superfamily</fullName>
    </submittedName>
</protein>
<evidence type="ECO:0000313" key="3">
    <source>
        <dbReference type="EMBL" id="USW56486.1"/>
    </source>
</evidence>
<reference evidence="3" key="1">
    <citation type="submission" date="2022-06" db="EMBL/GenBank/DDBJ databases">
        <title>Complete genome sequences of two strains of the flax pathogen Septoria linicola.</title>
        <authorList>
            <person name="Lapalu N."/>
            <person name="Simon A."/>
            <person name="Demenou B."/>
            <person name="Paumier D."/>
            <person name="Guillot M.-P."/>
            <person name="Gout L."/>
            <person name="Valade R."/>
        </authorList>
    </citation>
    <scope>NUCLEOTIDE SEQUENCE</scope>
    <source>
        <strain evidence="3">SE15195</strain>
    </source>
</reference>
<keyword evidence="4" id="KW-1185">Reference proteome</keyword>
<dbReference type="Gene3D" id="2.40.70.10">
    <property type="entry name" value="Acid Proteases"/>
    <property type="match status" value="2"/>
</dbReference>
<dbReference type="InterPro" id="IPR033121">
    <property type="entry name" value="PEPTIDASE_A1"/>
</dbReference>
<keyword evidence="1" id="KW-0472">Membrane</keyword>
<dbReference type="AlphaFoldDB" id="A0A9Q9B528"/>
<feature type="domain" description="Peptidase A1" evidence="2">
    <location>
        <begin position="1"/>
        <end position="359"/>
    </location>
</feature>
<dbReference type="PROSITE" id="PS51767">
    <property type="entry name" value="PEPTIDASE_A1"/>
    <property type="match status" value="1"/>
</dbReference>